<keyword evidence="3" id="KW-1185">Reference proteome</keyword>
<dbReference type="Proteomes" id="UP001063475">
    <property type="component" value="Unassembled WGS sequence"/>
</dbReference>
<evidence type="ECO:0000256" key="1">
    <source>
        <dbReference type="SAM" id="SignalP"/>
    </source>
</evidence>
<evidence type="ECO:0000313" key="3">
    <source>
        <dbReference type="Proteomes" id="UP001063475"/>
    </source>
</evidence>
<evidence type="ECO:0000313" key="2">
    <source>
        <dbReference type="EMBL" id="MCV2221353.1"/>
    </source>
</evidence>
<name>A0ABT2XSR2_9PSED</name>
<comment type="caution">
    <text evidence="2">The sequence shown here is derived from an EMBL/GenBank/DDBJ whole genome shotgun (WGS) entry which is preliminary data.</text>
</comment>
<feature type="signal peptide" evidence="1">
    <location>
        <begin position="1"/>
        <end position="37"/>
    </location>
</feature>
<sequence>MNDRKEFNRRQTLPRIKRALFASTLGGVLALTSGCSAVDKPNSFTFIPDFPPDFKYELKAIYLPAAGETCRVPGKPDFWVSFNKPTMEYVSTAEIELYKTVSDCPLALNKVEIKIIGVIGRDEKREYLGYDYASFAVRPELLERQMGSIDDDGTERFFGECQWLFRTIGPKRYITKILTCKKMDPQGNVGRSRPFAAYTLAQLPGKTVKLRIKLAADEQPYMGDTWVKVPGGWKRCMGKGFEDQHAFCYGNHNDFSTFRMVDERICTIYPSCTDSKDDAP</sequence>
<feature type="chain" id="PRO_5045996281" description="Lipoprotein" evidence="1">
    <location>
        <begin position="38"/>
        <end position="280"/>
    </location>
</feature>
<keyword evidence="1" id="KW-0732">Signal</keyword>
<organism evidence="2 3">
    <name type="scientific">Pseudomonas mercuritolerans</name>
    <dbReference type="NCBI Taxonomy" id="2951809"/>
    <lineage>
        <taxon>Bacteria</taxon>
        <taxon>Pseudomonadati</taxon>
        <taxon>Pseudomonadota</taxon>
        <taxon>Gammaproteobacteria</taxon>
        <taxon>Pseudomonadales</taxon>
        <taxon>Pseudomonadaceae</taxon>
        <taxon>Pseudomonas</taxon>
    </lineage>
</organism>
<dbReference type="EMBL" id="JAMSHA010000002">
    <property type="protein sequence ID" value="MCV2221353.1"/>
    <property type="molecule type" value="Genomic_DNA"/>
</dbReference>
<accession>A0ABT2XSR2</accession>
<protein>
    <recommendedName>
        <fullName evidence="4">Lipoprotein</fullName>
    </recommendedName>
</protein>
<reference evidence="2" key="1">
    <citation type="submission" date="2022-06" db="EMBL/GenBank/DDBJ databases">
        <title>De novo draft assembly of the Pseudomonas mercurotoleraris sp. nov., isolated from the plants rhizosphere.</title>
        <authorList>
            <person name="Robas M."/>
            <person name="Gonzalez D."/>
            <person name="Fernandez V.M."/>
            <person name="Luna L."/>
            <person name="Provanza A."/>
            <person name="Jimenez P.A."/>
        </authorList>
    </citation>
    <scope>NUCLEOTIDE SEQUENCE</scope>
    <source>
        <strain evidence="2">SAICEUPSM</strain>
    </source>
</reference>
<evidence type="ECO:0008006" key="4">
    <source>
        <dbReference type="Google" id="ProtNLM"/>
    </source>
</evidence>
<proteinExistence type="predicted"/>
<gene>
    <name evidence="2" type="ORF">ND528_07200</name>
</gene>
<dbReference type="PROSITE" id="PS51257">
    <property type="entry name" value="PROKAR_LIPOPROTEIN"/>
    <property type="match status" value="1"/>
</dbReference>